<accession>A0AAD7X7H9</accession>
<comment type="caution">
    <text evidence="2">The sequence shown here is derived from an EMBL/GenBank/DDBJ whole genome shotgun (WGS) entry which is preliminary data.</text>
</comment>
<sequence>MTAVAPELYTLPIASRPHRTWAQTAHGLVFLVVFLFGCLMINGSQFVVLLPLRLLPFRFARKTYYEGIRYSKGAFGVLLVLACQWFAPTKLVLSFETEGQGKFTPEEIETLIQRDQNGRVTALNLPQKAVLIANHQTGGTPGR</sequence>
<protein>
    <submittedName>
        <fullName evidence="2">Uncharacterized protein</fullName>
    </submittedName>
</protein>
<evidence type="ECO:0000256" key="1">
    <source>
        <dbReference type="SAM" id="Phobius"/>
    </source>
</evidence>
<name>A0AAD7X7H9_9APHY</name>
<proteinExistence type="predicted"/>
<evidence type="ECO:0000313" key="2">
    <source>
        <dbReference type="EMBL" id="KAJ8456976.1"/>
    </source>
</evidence>
<keyword evidence="1" id="KW-1133">Transmembrane helix</keyword>
<dbReference type="EMBL" id="JAPEVG010000611">
    <property type="protein sequence ID" value="KAJ8456976.1"/>
    <property type="molecule type" value="Genomic_DNA"/>
</dbReference>
<keyword evidence="1" id="KW-0812">Transmembrane</keyword>
<reference evidence="2" key="1">
    <citation type="submission" date="2022-11" db="EMBL/GenBank/DDBJ databases">
        <title>Genome Sequence of Cubamyces cubensis.</title>
        <authorList>
            <person name="Buettner E."/>
        </authorList>
    </citation>
    <scope>NUCLEOTIDE SEQUENCE</scope>
    <source>
        <strain evidence="2">MPL-01</strain>
    </source>
</reference>
<dbReference type="AlphaFoldDB" id="A0AAD7X7H9"/>
<dbReference type="Proteomes" id="UP001215151">
    <property type="component" value="Unassembled WGS sequence"/>
</dbReference>
<evidence type="ECO:0000313" key="3">
    <source>
        <dbReference type="Proteomes" id="UP001215151"/>
    </source>
</evidence>
<keyword evidence="1" id="KW-0472">Membrane</keyword>
<feature type="transmembrane region" description="Helical" evidence="1">
    <location>
        <begin position="28"/>
        <end position="50"/>
    </location>
</feature>
<keyword evidence="3" id="KW-1185">Reference proteome</keyword>
<gene>
    <name evidence="2" type="ORF">ONZ51_g11808</name>
</gene>
<organism evidence="2 3">
    <name type="scientific">Trametes cubensis</name>
    <dbReference type="NCBI Taxonomy" id="1111947"/>
    <lineage>
        <taxon>Eukaryota</taxon>
        <taxon>Fungi</taxon>
        <taxon>Dikarya</taxon>
        <taxon>Basidiomycota</taxon>
        <taxon>Agaricomycotina</taxon>
        <taxon>Agaricomycetes</taxon>
        <taxon>Polyporales</taxon>
        <taxon>Polyporaceae</taxon>
        <taxon>Trametes</taxon>
    </lineage>
</organism>